<dbReference type="PANTHER" id="PTHR46534">
    <property type="entry name" value="IGGFC_BINDING DOMAIN-CONTAINING PROTEIN"/>
    <property type="match status" value="1"/>
</dbReference>
<dbReference type="AlphaFoldDB" id="A0A9X0CK48"/>
<protein>
    <submittedName>
        <fullName evidence="1">Uncharacterized protein</fullName>
    </submittedName>
</protein>
<name>A0A9X0CK48_9CNID</name>
<accession>A0A9X0CK48</accession>
<organism evidence="1 2">
    <name type="scientific">Desmophyllum pertusum</name>
    <dbReference type="NCBI Taxonomy" id="174260"/>
    <lineage>
        <taxon>Eukaryota</taxon>
        <taxon>Metazoa</taxon>
        <taxon>Cnidaria</taxon>
        <taxon>Anthozoa</taxon>
        <taxon>Hexacorallia</taxon>
        <taxon>Scleractinia</taxon>
        <taxon>Caryophylliina</taxon>
        <taxon>Caryophylliidae</taxon>
        <taxon>Desmophyllum</taxon>
    </lineage>
</organism>
<keyword evidence="2" id="KW-1185">Reference proteome</keyword>
<dbReference type="PANTHER" id="PTHR46534:SF1">
    <property type="entry name" value="IGGFC-BINDING PROTEIN N-TERMINAL DOMAIN-CONTAINING PROTEIN"/>
    <property type="match status" value="1"/>
</dbReference>
<dbReference type="EMBL" id="MU827315">
    <property type="protein sequence ID" value="KAJ7358767.1"/>
    <property type="molecule type" value="Genomic_DNA"/>
</dbReference>
<proteinExistence type="predicted"/>
<dbReference type="OrthoDB" id="5974456at2759"/>
<evidence type="ECO:0000313" key="1">
    <source>
        <dbReference type="EMBL" id="KAJ7358767.1"/>
    </source>
</evidence>
<evidence type="ECO:0000313" key="2">
    <source>
        <dbReference type="Proteomes" id="UP001163046"/>
    </source>
</evidence>
<dbReference type="Proteomes" id="UP001163046">
    <property type="component" value="Unassembled WGS sequence"/>
</dbReference>
<comment type="caution">
    <text evidence="1">The sequence shown here is derived from an EMBL/GenBank/DDBJ whole genome shotgun (WGS) entry which is preliminary data.</text>
</comment>
<sequence>MSLVPPKEWFTNDYTVYVPKDEKNNTFDSYINIIIKTSLRSGLRIKGANDLVIGWKIISGVGFSRASFPLASDGVYHVYHKNPLANFSAVVYGMTPQKLFAFPAGMKWQQPLDANCSRTETIGGDKIDNDCDGVTDEELANGVDDDGDGISDEDLVTLKPNFNVPKM</sequence>
<reference evidence="1" key="1">
    <citation type="submission" date="2023-01" db="EMBL/GenBank/DDBJ databases">
        <title>Genome assembly of the deep-sea coral Lophelia pertusa.</title>
        <authorList>
            <person name="Herrera S."/>
            <person name="Cordes E."/>
        </authorList>
    </citation>
    <scope>NUCLEOTIDE SEQUENCE</scope>
    <source>
        <strain evidence="1">USNM1676648</strain>
        <tissue evidence="1">Polyp</tissue>
    </source>
</reference>
<gene>
    <name evidence="1" type="ORF">OS493_021544</name>
</gene>